<dbReference type="OrthoDB" id="9776853at2"/>
<reference evidence="2 3" key="1">
    <citation type="submission" date="2016-11" db="EMBL/GenBank/DDBJ databases">
        <authorList>
            <person name="Jaros S."/>
            <person name="Januszkiewicz K."/>
            <person name="Wedrychowicz H."/>
        </authorList>
    </citation>
    <scope>NUCLEOTIDE SEQUENCE [LARGE SCALE GENOMIC DNA]</scope>
    <source>
        <strain evidence="2 3">IBRC-M 10683</strain>
    </source>
</reference>
<dbReference type="InterPro" id="IPR000073">
    <property type="entry name" value="AB_hydrolase_1"/>
</dbReference>
<dbReference type="RefSeq" id="WP_072891404.1">
    <property type="nucleotide sequence ID" value="NZ_FQVW01000038.1"/>
</dbReference>
<dbReference type="Proteomes" id="UP000183988">
    <property type="component" value="Unassembled WGS sequence"/>
</dbReference>
<evidence type="ECO:0000313" key="3">
    <source>
        <dbReference type="Proteomes" id="UP000183988"/>
    </source>
</evidence>
<evidence type="ECO:0000259" key="1">
    <source>
        <dbReference type="Pfam" id="PF00561"/>
    </source>
</evidence>
<feature type="domain" description="AB hydrolase-1" evidence="1">
    <location>
        <begin position="15"/>
        <end position="239"/>
    </location>
</feature>
<dbReference type="SUPFAM" id="SSF53474">
    <property type="entry name" value="alpha/beta-Hydrolases"/>
    <property type="match status" value="1"/>
</dbReference>
<sequence>MLAYTIEKHETSREWVVLLHGLGGNHTIFYKQKKDLAKSYNLLMIDFPGHGASKSIPNNTAELVAKEVIHVLDELKLQQVHIVAFSLGTIIANELLYLIPSRIKSLVKAGAIIQWSSWSGFLLKLAYKLRFLAPYMTFYKLFAFLMMPKSNHQRSRDIFIREAAKMGRKEFIKWAKLVTTPIKSYEKSIKNNNTIRKLYILGKEDHMFIQSATNAAERDQFSELELIENSGHVCIIEKPEQVNKLILSFLGEAPELEKERVS</sequence>
<proteinExistence type="predicted"/>
<name>A0A1M5KGT6_9BACI</name>
<dbReference type="InterPro" id="IPR052370">
    <property type="entry name" value="Meta-cleavage_hydrolase"/>
</dbReference>
<dbReference type="STRING" id="930117.SAMN05216225_103829"/>
<evidence type="ECO:0000313" key="2">
    <source>
        <dbReference type="EMBL" id="SHG52154.1"/>
    </source>
</evidence>
<dbReference type="Pfam" id="PF00561">
    <property type="entry name" value="Abhydrolase_1"/>
    <property type="match status" value="1"/>
</dbReference>
<organism evidence="2 3">
    <name type="scientific">Ornithinibacillus halophilus</name>
    <dbReference type="NCBI Taxonomy" id="930117"/>
    <lineage>
        <taxon>Bacteria</taxon>
        <taxon>Bacillati</taxon>
        <taxon>Bacillota</taxon>
        <taxon>Bacilli</taxon>
        <taxon>Bacillales</taxon>
        <taxon>Bacillaceae</taxon>
        <taxon>Ornithinibacillus</taxon>
    </lineage>
</organism>
<dbReference type="InterPro" id="IPR029058">
    <property type="entry name" value="AB_hydrolase_fold"/>
</dbReference>
<accession>A0A1M5KGT6</accession>
<dbReference type="PANTHER" id="PTHR43139:SF52">
    <property type="entry name" value="SI:DKEY-122A22.2"/>
    <property type="match status" value="1"/>
</dbReference>
<dbReference type="EMBL" id="FQVW01000038">
    <property type="protein sequence ID" value="SHG52154.1"/>
    <property type="molecule type" value="Genomic_DNA"/>
</dbReference>
<dbReference type="PANTHER" id="PTHR43139">
    <property type="entry name" value="SI:DKEY-122A22.2"/>
    <property type="match status" value="1"/>
</dbReference>
<keyword evidence="3" id="KW-1185">Reference proteome</keyword>
<dbReference type="AlphaFoldDB" id="A0A1M5KGT6"/>
<protein>
    <submittedName>
        <fullName evidence="2">Pimeloyl-ACP methyl ester carboxylesterase</fullName>
    </submittedName>
</protein>
<dbReference type="Gene3D" id="3.40.50.1820">
    <property type="entry name" value="alpha/beta hydrolase"/>
    <property type="match status" value="1"/>
</dbReference>
<gene>
    <name evidence="2" type="ORF">SAMN05216225_103829</name>
</gene>